<dbReference type="AlphaFoldDB" id="A0AAX2BMN6"/>
<evidence type="ECO:0000313" key="2">
    <source>
        <dbReference type="EMBL" id="SBA08479.1"/>
    </source>
</evidence>
<reference evidence="2 3" key="1">
    <citation type="submission" date="2016-04" db="EMBL/GenBank/DDBJ databases">
        <authorList>
            <person name="Regsiter A."/>
            <person name="William W."/>
        </authorList>
    </citation>
    <scope>NUCLEOTIDE SEQUENCE [LARGE SCALE GENOMIC DNA]</scope>
    <source>
        <strain evidence="2 3">92</strain>
    </source>
</reference>
<evidence type="ECO:0000313" key="3">
    <source>
        <dbReference type="Proteomes" id="UP000245995"/>
    </source>
</evidence>
<sequence>MLSNSLLEKKLRSGGTFRNKQNNNNRLAINQLLIPHSSETLDLCKRRINIQKFNNWLFFSTFICEFIELTNIISIILQQAPDCDVSKITMQSLAKGLKRLLNQGT</sequence>
<dbReference type="EMBL" id="LT556085">
    <property type="protein sequence ID" value="SBA08479.1"/>
    <property type="molecule type" value="Genomic_DNA"/>
</dbReference>
<gene>
    <name evidence="2" type="ORF">CITRO92_3799</name>
</gene>
<keyword evidence="1" id="KW-0812">Transmembrane</keyword>
<organism evidence="2 3">
    <name type="scientific">Citrobacter amalonaticus</name>
    <dbReference type="NCBI Taxonomy" id="35703"/>
    <lineage>
        <taxon>Bacteria</taxon>
        <taxon>Pseudomonadati</taxon>
        <taxon>Pseudomonadota</taxon>
        <taxon>Gammaproteobacteria</taxon>
        <taxon>Enterobacterales</taxon>
        <taxon>Enterobacteriaceae</taxon>
        <taxon>Citrobacter</taxon>
    </lineage>
</organism>
<keyword evidence="1" id="KW-0472">Membrane</keyword>
<name>A0AAX2BMN6_CITAM</name>
<accession>A0AAX2BMN6</accession>
<feature type="transmembrane region" description="Helical" evidence="1">
    <location>
        <begin position="56"/>
        <end position="77"/>
    </location>
</feature>
<dbReference type="Proteomes" id="UP000245995">
    <property type="component" value="Chromosome CITRO92"/>
</dbReference>
<proteinExistence type="predicted"/>
<keyword evidence="1" id="KW-1133">Transmembrane helix</keyword>
<evidence type="ECO:0000256" key="1">
    <source>
        <dbReference type="SAM" id="Phobius"/>
    </source>
</evidence>
<protein>
    <submittedName>
        <fullName evidence="2">Uncharacterized protein</fullName>
    </submittedName>
</protein>